<dbReference type="GO" id="GO:0005615">
    <property type="term" value="C:extracellular space"/>
    <property type="evidence" value="ECO:0000318"/>
    <property type="project" value="GO_Central"/>
</dbReference>
<proteinExistence type="inferred from homology"/>
<dbReference type="Gene3D" id="2.80.10.50">
    <property type="match status" value="1"/>
</dbReference>
<dbReference type="CDD" id="cd23305">
    <property type="entry name" value="beta-trefoil_FGF3-like"/>
    <property type="match status" value="1"/>
</dbReference>
<evidence type="ECO:0000313" key="4">
    <source>
        <dbReference type="Proteomes" id="UP000001554"/>
    </source>
</evidence>
<feature type="region of interest" description="Disordered" evidence="3">
    <location>
        <begin position="172"/>
        <end position="219"/>
    </location>
</feature>
<dbReference type="OrthoDB" id="10008525at2759"/>
<dbReference type="PRINTS" id="PR00263">
    <property type="entry name" value="HBGFFGF"/>
</dbReference>
<dbReference type="SUPFAM" id="SSF50353">
    <property type="entry name" value="Cytokine"/>
    <property type="match status" value="1"/>
</dbReference>
<dbReference type="AlphaFoldDB" id="A0A9J7KN24"/>
<dbReference type="GO" id="GO:0043410">
    <property type="term" value="P:positive regulation of MAPK cascade"/>
    <property type="evidence" value="ECO:0000318"/>
    <property type="project" value="GO_Central"/>
</dbReference>
<dbReference type="OMA" id="QRCLTSQ"/>
<dbReference type="PRINTS" id="PR00262">
    <property type="entry name" value="IL1HBGF"/>
</dbReference>
<dbReference type="GO" id="GO:0022008">
    <property type="term" value="P:neurogenesis"/>
    <property type="evidence" value="ECO:0000318"/>
    <property type="project" value="GO_Central"/>
</dbReference>
<dbReference type="Pfam" id="PF00167">
    <property type="entry name" value="FGF"/>
    <property type="match status" value="1"/>
</dbReference>
<dbReference type="SMART" id="SM00442">
    <property type="entry name" value="FGF"/>
    <property type="match status" value="1"/>
</dbReference>
<evidence type="ECO:0000256" key="3">
    <source>
        <dbReference type="SAM" id="MobiDB-lite"/>
    </source>
</evidence>
<dbReference type="GO" id="GO:0005104">
    <property type="term" value="F:fibroblast growth factor receptor binding"/>
    <property type="evidence" value="ECO:0000318"/>
    <property type="project" value="GO_Central"/>
</dbReference>
<gene>
    <name evidence="5" type="primary">LOC118409786</name>
</gene>
<reference evidence="4" key="1">
    <citation type="journal article" date="2020" name="Nat. Ecol. Evol.">
        <title>Deeply conserved synteny resolves early events in vertebrate evolution.</title>
        <authorList>
            <person name="Simakov O."/>
            <person name="Marletaz F."/>
            <person name="Yue J.X."/>
            <person name="O'Connell B."/>
            <person name="Jenkins J."/>
            <person name="Brandt A."/>
            <person name="Calef R."/>
            <person name="Tung C.H."/>
            <person name="Huang T.K."/>
            <person name="Schmutz J."/>
            <person name="Satoh N."/>
            <person name="Yu J.K."/>
            <person name="Putnam N.H."/>
            <person name="Green R.E."/>
            <person name="Rokhsar D.S."/>
        </authorList>
    </citation>
    <scope>NUCLEOTIDE SEQUENCE [LARGE SCALE GENOMIC DNA]</scope>
    <source>
        <strain evidence="4">S238N-H82</strain>
    </source>
</reference>
<evidence type="ECO:0000256" key="1">
    <source>
        <dbReference type="ARBA" id="ARBA00007936"/>
    </source>
</evidence>
<organism evidence="4 5">
    <name type="scientific">Branchiostoma floridae</name>
    <name type="common">Florida lancelet</name>
    <name type="synonym">Amphioxus</name>
    <dbReference type="NCBI Taxonomy" id="7739"/>
    <lineage>
        <taxon>Eukaryota</taxon>
        <taxon>Metazoa</taxon>
        <taxon>Chordata</taxon>
        <taxon>Cephalochordata</taxon>
        <taxon>Leptocardii</taxon>
        <taxon>Amphioxiformes</taxon>
        <taxon>Branchiostomatidae</taxon>
        <taxon>Branchiostoma</taxon>
    </lineage>
</organism>
<dbReference type="GO" id="GO:0008083">
    <property type="term" value="F:growth factor activity"/>
    <property type="evidence" value="ECO:0000318"/>
    <property type="project" value="GO_Central"/>
</dbReference>
<feature type="signal peptide" evidence="2">
    <location>
        <begin position="1"/>
        <end position="24"/>
    </location>
</feature>
<dbReference type="PANTHER" id="PTHR11486">
    <property type="entry name" value="FIBROBLAST GROWTH FACTOR"/>
    <property type="match status" value="1"/>
</dbReference>
<keyword evidence="4" id="KW-1185">Reference proteome</keyword>
<dbReference type="GO" id="GO:0030334">
    <property type="term" value="P:regulation of cell migration"/>
    <property type="evidence" value="ECO:0000318"/>
    <property type="project" value="GO_Central"/>
</dbReference>
<dbReference type="GeneID" id="118409786"/>
<evidence type="ECO:0000256" key="2">
    <source>
        <dbReference type="RuleBase" id="RU049442"/>
    </source>
</evidence>
<accession>A0A9J7KN24</accession>
<sequence>MGAEVRLLALLLTVLGGYLDLIVSTTTASTRVERSVPHGTWNENPNPDLTRIQGVVRLQRLYCRTRFHLQINADGKVNGTRDHTSPYALLQVRAVDVGILAIKGVKSGLYLAMNKRGKVYGSQRCLTSQKKLRDNCKWHETIEANNFNTYSSALHPKKRHRKGVRWYLSIAKNGRPRRGRKTKKTQRSAHFLPRHKSGRSRRRRDRMSRAQKRGKKQKN</sequence>
<reference evidence="5" key="2">
    <citation type="submission" date="2025-08" db="UniProtKB">
        <authorList>
            <consortium name="RefSeq"/>
        </authorList>
    </citation>
    <scope>IDENTIFICATION</scope>
    <source>
        <strain evidence="5">S238N-H82</strain>
        <tissue evidence="5">Testes</tissue>
    </source>
</reference>
<evidence type="ECO:0000313" key="5">
    <source>
        <dbReference type="RefSeq" id="XP_035666983.1"/>
    </source>
</evidence>
<dbReference type="InterPro" id="IPR008996">
    <property type="entry name" value="IL1/FGF"/>
</dbReference>
<dbReference type="Proteomes" id="UP000001554">
    <property type="component" value="Chromosome 2"/>
</dbReference>
<dbReference type="GO" id="GO:0005737">
    <property type="term" value="C:cytoplasm"/>
    <property type="evidence" value="ECO:0000318"/>
    <property type="project" value="GO_Central"/>
</dbReference>
<dbReference type="GO" id="GO:0008284">
    <property type="term" value="P:positive regulation of cell population proliferation"/>
    <property type="evidence" value="ECO:0000318"/>
    <property type="project" value="GO_Central"/>
</dbReference>
<dbReference type="GO" id="GO:0008543">
    <property type="term" value="P:fibroblast growth factor receptor signaling pathway"/>
    <property type="evidence" value="ECO:0000318"/>
    <property type="project" value="GO_Central"/>
</dbReference>
<dbReference type="InterPro" id="IPR002209">
    <property type="entry name" value="Fibroblast_GF_fam"/>
</dbReference>
<name>A0A9J7KN24_BRAFL</name>
<feature type="chain" id="PRO_5039960803" description="Fibroblast growth factor" evidence="2">
    <location>
        <begin position="25"/>
        <end position="219"/>
    </location>
</feature>
<protein>
    <recommendedName>
        <fullName evidence="2">Fibroblast growth factor</fullName>
        <shortName evidence="2">FGF</shortName>
    </recommendedName>
</protein>
<feature type="compositionally biased region" description="Basic residues" evidence="3">
    <location>
        <begin position="174"/>
        <end position="219"/>
    </location>
</feature>
<dbReference type="KEGG" id="bfo:118409786"/>
<comment type="similarity">
    <text evidence="1 2">Belongs to the heparin-binding growth factors family.</text>
</comment>
<dbReference type="RefSeq" id="XP_035666983.1">
    <property type="nucleotide sequence ID" value="XM_035811090.1"/>
</dbReference>
<keyword evidence="2" id="KW-0732">Signal</keyword>